<keyword evidence="2" id="KW-1185">Reference proteome</keyword>
<evidence type="ECO:0000313" key="1">
    <source>
        <dbReference type="EMBL" id="OWQ96046.1"/>
    </source>
</evidence>
<proteinExistence type="predicted"/>
<dbReference type="EMBL" id="NISK01000003">
    <property type="protein sequence ID" value="OWQ96046.1"/>
    <property type="molecule type" value="Genomic_DNA"/>
</dbReference>
<dbReference type="RefSeq" id="WP_088442139.1">
    <property type="nucleotide sequence ID" value="NZ_BMMC01000009.1"/>
</dbReference>
<organism evidence="1 2">
    <name type="scientific">Sphingopyxis bauzanensis</name>
    <dbReference type="NCBI Taxonomy" id="651663"/>
    <lineage>
        <taxon>Bacteria</taxon>
        <taxon>Pseudomonadati</taxon>
        <taxon>Pseudomonadota</taxon>
        <taxon>Alphaproteobacteria</taxon>
        <taxon>Sphingomonadales</taxon>
        <taxon>Sphingomonadaceae</taxon>
        <taxon>Sphingopyxis</taxon>
    </lineage>
</organism>
<accession>A0A246JT68</accession>
<sequence length="197" mass="22083">MLSALVTQLERRVDALEAEIAPLLIEPLSALNRRQAEHITFQLQNVWEMFVRNFILSSATGHAVGAAGKVPASAPYSFRSREAVRVLLLQRTGNRFEPKWYRPVDAIRAATRLQIHNLTNVTAAIGSTPWPLEDLRLTRNFFAHRSRSSALDLRALNWFSPGDVISVETTLMPFGAGGVRRFDGWCANMKLIARAML</sequence>
<name>A0A246JT68_9SPHN</name>
<gene>
    <name evidence="1" type="ORF">CDQ92_15060</name>
</gene>
<dbReference type="Proteomes" id="UP000197361">
    <property type="component" value="Unassembled WGS sequence"/>
</dbReference>
<reference evidence="1 2" key="1">
    <citation type="journal article" date="2010" name="Int. J. Syst. Evol. Microbiol.">
        <title>Sphingopyxis bauzanensis sp. nov., a psychrophilic bacterium isolated from soil.</title>
        <authorList>
            <person name="Zhang D.C."/>
            <person name="Liu H.C."/>
            <person name="Xin Y.H."/>
            <person name="Zhou Y.G."/>
            <person name="Schinner F."/>
            <person name="Margesin R."/>
        </authorList>
    </citation>
    <scope>NUCLEOTIDE SEQUENCE [LARGE SCALE GENOMIC DNA]</scope>
    <source>
        <strain evidence="1 2">DSM 22271</strain>
    </source>
</reference>
<protein>
    <submittedName>
        <fullName evidence="1">Uncharacterized protein</fullName>
    </submittedName>
</protein>
<comment type="caution">
    <text evidence="1">The sequence shown here is derived from an EMBL/GenBank/DDBJ whole genome shotgun (WGS) entry which is preliminary data.</text>
</comment>
<dbReference type="AlphaFoldDB" id="A0A246JT68"/>
<dbReference type="OrthoDB" id="7594248at2"/>
<evidence type="ECO:0000313" key="2">
    <source>
        <dbReference type="Proteomes" id="UP000197361"/>
    </source>
</evidence>